<dbReference type="InterPro" id="IPR002893">
    <property type="entry name" value="Znf_MYND"/>
</dbReference>
<dbReference type="CDD" id="cd20071">
    <property type="entry name" value="SET_SMYD"/>
    <property type="match status" value="1"/>
</dbReference>
<dbReference type="GO" id="GO:0008170">
    <property type="term" value="F:N-methyltransferase activity"/>
    <property type="evidence" value="ECO:0007669"/>
    <property type="project" value="UniProtKB-ARBA"/>
</dbReference>
<evidence type="ECO:0000256" key="2">
    <source>
        <dbReference type="ARBA" id="ARBA00022771"/>
    </source>
</evidence>
<keyword evidence="2 4" id="KW-0863">Zinc-finger</keyword>
<evidence type="ECO:0000259" key="5">
    <source>
        <dbReference type="PROSITE" id="PS50280"/>
    </source>
</evidence>
<dbReference type="Gene3D" id="6.10.140.2220">
    <property type="match status" value="2"/>
</dbReference>
<evidence type="ECO:0000313" key="7">
    <source>
        <dbReference type="EMBL" id="KAK7084470.1"/>
    </source>
</evidence>
<dbReference type="GO" id="GO:0008276">
    <property type="term" value="F:protein methyltransferase activity"/>
    <property type="evidence" value="ECO:0007669"/>
    <property type="project" value="UniProtKB-ARBA"/>
</dbReference>
<evidence type="ECO:0008006" key="9">
    <source>
        <dbReference type="Google" id="ProtNLM"/>
    </source>
</evidence>
<dbReference type="InterPro" id="IPR053010">
    <property type="entry name" value="SET_SmydA-8"/>
</dbReference>
<accession>A0AAN8XUF7</accession>
<dbReference type="PANTHER" id="PTHR46455:SF2">
    <property type="entry name" value="AT24727P"/>
    <property type="match status" value="1"/>
</dbReference>
<dbReference type="PROSITE" id="PS01360">
    <property type="entry name" value="ZF_MYND_1"/>
    <property type="match status" value="1"/>
</dbReference>
<sequence>MESGTDDQKDDVVGMCANCGNLAKMRCGNCRQAFYCKRECQRDHWKSLHKDQCRPYQVLESPELGRYIVATRDLKAGEVILKEEPLVIGPKQITEPICLGCYKRVDGSYRCQKCHWPLCGPQCEKYPDHHPECVVGLEIGSPIDIANFDEPNHFYEVVFPLRCLALKKKSPKKYEQLLSLDSHYEDRKGTFAYQENQKSIVNMLRNYFFLQQFPAEDIDSSEKSIHNVTGIIDVNALELRLGESEVNGLYPNFAMLEHSCTPNTKHAFSENRQVILKAAVDIKRGEHISTMYTHILWGTSARRDHLKHSKYFMCTCFRCSDPTELGTNFSTLRCKQCDKGFMLSAAPLDELADWICTSCNTTIKHEEVTDINLKLGEEVEKVLEAPTVPQLEDLIKRHAGTTVHPNHYHLFVTRHTLLQMYGRDPTYANEECMKKKERLCQDFLKVCTALDPGMARLAPYAGVALYEYHLAVLSRARQDTEPRPTNPAELKKDVETAKALLQQCIKVLQDEPKDQPEGQLCHVAQQNLAELRQWEASLFSS</sequence>
<dbReference type="PROSITE" id="PS50280">
    <property type="entry name" value="SET"/>
    <property type="match status" value="1"/>
</dbReference>
<feature type="domain" description="SET" evidence="5">
    <location>
        <begin position="54"/>
        <end position="293"/>
    </location>
</feature>
<organism evidence="7 8">
    <name type="scientific">Halocaridina rubra</name>
    <name type="common">Hawaiian red shrimp</name>
    <dbReference type="NCBI Taxonomy" id="373956"/>
    <lineage>
        <taxon>Eukaryota</taxon>
        <taxon>Metazoa</taxon>
        <taxon>Ecdysozoa</taxon>
        <taxon>Arthropoda</taxon>
        <taxon>Crustacea</taxon>
        <taxon>Multicrustacea</taxon>
        <taxon>Malacostraca</taxon>
        <taxon>Eumalacostraca</taxon>
        <taxon>Eucarida</taxon>
        <taxon>Decapoda</taxon>
        <taxon>Pleocyemata</taxon>
        <taxon>Caridea</taxon>
        <taxon>Atyoidea</taxon>
        <taxon>Atyidae</taxon>
        <taxon>Halocaridina</taxon>
    </lineage>
</organism>
<dbReference type="SUPFAM" id="SSF144232">
    <property type="entry name" value="HIT/MYND zinc finger-like"/>
    <property type="match status" value="1"/>
</dbReference>
<dbReference type="Gene3D" id="1.10.220.160">
    <property type="match status" value="1"/>
</dbReference>
<dbReference type="PROSITE" id="PS50865">
    <property type="entry name" value="ZF_MYND_2"/>
    <property type="match status" value="1"/>
</dbReference>
<keyword evidence="1" id="KW-0479">Metal-binding</keyword>
<evidence type="ECO:0000256" key="4">
    <source>
        <dbReference type="PROSITE-ProRule" id="PRU00134"/>
    </source>
</evidence>
<proteinExistence type="predicted"/>
<gene>
    <name evidence="7" type="ORF">SK128_012408</name>
</gene>
<keyword evidence="8" id="KW-1185">Reference proteome</keyword>
<dbReference type="Pfam" id="PF00856">
    <property type="entry name" value="SET"/>
    <property type="match status" value="1"/>
</dbReference>
<evidence type="ECO:0000313" key="8">
    <source>
        <dbReference type="Proteomes" id="UP001381693"/>
    </source>
</evidence>
<dbReference type="Gene3D" id="2.170.270.10">
    <property type="entry name" value="SET domain"/>
    <property type="match status" value="1"/>
</dbReference>
<dbReference type="InterPro" id="IPR046341">
    <property type="entry name" value="SET_dom_sf"/>
</dbReference>
<dbReference type="SMART" id="SM00317">
    <property type="entry name" value="SET"/>
    <property type="match status" value="1"/>
</dbReference>
<dbReference type="GO" id="GO:0008270">
    <property type="term" value="F:zinc ion binding"/>
    <property type="evidence" value="ECO:0007669"/>
    <property type="project" value="UniProtKB-KW"/>
</dbReference>
<dbReference type="AlphaFoldDB" id="A0AAN8XUF7"/>
<reference evidence="7 8" key="1">
    <citation type="submission" date="2023-11" db="EMBL/GenBank/DDBJ databases">
        <title>Halocaridina rubra genome assembly.</title>
        <authorList>
            <person name="Smith C."/>
        </authorList>
    </citation>
    <scope>NUCLEOTIDE SEQUENCE [LARGE SCALE GENOMIC DNA]</scope>
    <source>
        <strain evidence="7">EP-1</strain>
        <tissue evidence="7">Whole</tissue>
    </source>
</reference>
<dbReference type="GO" id="GO:0008757">
    <property type="term" value="F:S-adenosylmethionine-dependent methyltransferase activity"/>
    <property type="evidence" value="ECO:0007669"/>
    <property type="project" value="UniProtKB-ARBA"/>
</dbReference>
<evidence type="ECO:0000256" key="1">
    <source>
        <dbReference type="ARBA" id="ARBA00022723"/>
    </source>
</evidence>
<dbReference type="SUPFAM" id="SSF82199">
    <property type="entry name" value="SET domain"/>
    <property type="match status" value="1"/>
</dbReference>
<dbReference type="Proteomes" id="UP001381693">
    <property type="component" value="Unassembled WGS sequence"/>
</dbReference>
<feature type="domain" description="MYND-type" evidence="6">
    <location>
        <begin position="16"/>
        <end position="53"/>
    </location>
</feature>
<dbReference type="PANTHER" id="PTHR46455">
    <property type="entry name" value="SET AND MYND DOMAIN CONTAINING, ARTHROPOD-SPECIFIC, MEMBER 4, ISOFORM A"/>
    <property type="match status" value="1"/>
</dbReference>
<dbReference type="EMBL" id="JAXCGZ010002077">
    <property type="protein sequence ID" value="KAK7084470.1"/>
    <property type="molecule type" value="Genomic_DNA"/>
</dbReference>
<comment type="caution">
    <text evidence="7">The sequence shown here is derived from an EMBL/GenBank/DDBJ whole genome shotgun (WGS) entry which is preliminary data.</text>
</comment>
<evidence type="ECO:0000259" key="6">
    <source>
        <dbReference type="PROSITE" id="PS50865"/>
    </source>
</evidence>
<protein>
    <recommendedName>
        <fullName evidence="9">Protein msta</fullName>
    </recommendedName>
</protein>
<dbReference type="InterPro" id="IPR001214">
    <property type="entry name" value="SET_dom"/>
</dbReference>
<dbReference type="Pfam" id="PF01753">
    <property type="entry name" value="zf-MYND"/>
    <property type="match status" value="1"/>
</dbReference>
<keyword evidence="3" id="KW-0862">Zinc</keyword>
<name>A0AAN8XUF7_HALRR</name>
<evidence type="ECO:0000256" key="3">
    <source>
        <dbReference type="ARBA" id="ARBA00022833"/>
    </source>
</evidence>